<dbReference type="GO" id="GO:0005737">
    <property type="term" value="C:cytoplasm"/>
    <property type="evidence" value="ECO:0007669"/>
    <property type="project" value="UniProtKB-SubCell"/>
</dbReference>
<feature type="region of interest" description="Disordered" evidence="5">
    <location>
        <begin position="287"/>
        <end position="306"/>
    </location>
</feature>
<evidence type="ECO:0000256" key="2">
    <source>
        <dbReference type="ARBA" id="ARBA00008645"/>
    </source>
</evidence>
<evidence type="ECO:0000256" key="5">
    <source>
        <dbReference type="SAM" id="MobiDB-lite"/>
    </source>
</evidence>
<evidence type="ECO:0000313" key="8">
    <source>
        <dbReference type="Proteomes" id="UP001208570"/>
    </source>
</evidence>
<dbReference type="EMBL" id="JAODUP010000147">
    <property type="protein sequence ID" value="KAK2159743.1"/>
    <property type="molecule type" value="Genomic_DNA"/>
</dbReference>
<dbReference type="SUPFAM" id="SSF53474">
    <property type="entry name" value="alpha/beta-Hydrolases"/>
    <property type="match status" value="1"/>
</dbReference>
<evidence type="ECO:0000259" key="6">
    <source>
        <dbReference type="Pfam" id="PF00561"/>
    </source>
</evidence>
<dbReference type="Pfam" id="PF00561">
    <property type="entry name" value="Abhydrolase_1"/>
    <property type="match status" value="1"/>
</dbReference>
<feature type="domain" description="AB hydrolase-1" evidence="6">
    <location>
        <begin position="46"/>
        <end position="213"/>
    </location>
</feature>
<evidence type="ECO:0000256" key="1">
    <source>
        <dbReference type="ARBA" id="ARBA00004496"/>
    </source>
</evidence>
<accession>A0AAD9N8W3</accession>
<organism evidence="7 8">
    <name type="scientific">Paralvinella palmiformis</name>
    <dbReference type="NCBI Taxonomy" id="53620"/>
    <lineage>
        <taxon>Eukaryota</taxon>
        <taxon>Metazoa</taxon>
        <taxon>Spiralia</taxon>
        <taxon>Lophotrochozoa</taxon>
        <taxon>Annelida</taxon>
        <taxon>Polychaeta</taxon>
        <taxon>Sedentaria</taxon>
        <taxon>Canalipalpata</taxon>
        <taxon>Terebellida</taxon>
        <taxon>Terebelliformia</taxon>
        <taxon>Alvinellidae</taxon>
        <taxon>Paralvinella</taxon>
    </lineage>
</organism>
<keyword evidence="8" id="KW-1185">Reference proteome</keyword>
<dbReference type="Proteomes" id="UP001208570">
    <property type="component" value="Unassembled WGS sequence"/>
</dbReference>
<protein>
    <recommendedName>
        <fullName evidence="3">Maspardin</fullName>
    </recommendedName>
</protein>
<dbReference type="InterPro" id="IPR026151">
    <property type="entry name" value="Maspardin"/>
</dbReference>
<evidence type="ECO:0000313" key="7">
    <source>
        <dbReference type="EMBL" id="KAK2159743.1"/>
    </source>
</evidence>
<dbReference type="Gene3D" id="3.40.50.1820">
    <property type="entry name" value="alpha/beta hydrolase"/>
    <property type="match status" value="1"/>
</dbReference>
<dbReference type="InterPro" id="IPR029058">
    <property type="entry name" value="AB_hydrolase_fold"/>
</dbReference>
<reference evidence="7" key="1">
    <citation type="journal article" date="2023" name="Mol. Biol. Evol.">
        <title>Third-Generation Sequencing Reveals the Adaptive Role of the Epigenome in Three Deep-Sea Polychaetes.</title>
        <authorList>
            <person name="Perez M."/>
            <person name="Aroh O."/>
            <person name="Sun Y."/>
            <person name="Lan Y."/>
            <person name="Juniper S.K."/>
            <person name="Young C.R."/>
            <person name="Angers B."/>
            <person name="Qian P.Y."/>
        </authorList>
    </citation>
    <scope>NUCLEOTIDE SEQUENCE</scope>
    <source>
        <strain evidence="7">P08H-3</strain>
    </source>
</reference>
<dbReference type="InterPro" id="IPR000073">
    <property type="entry name" value="AB_hydrolase_1"/>
</dbReference>
<name>A0AAD9N8W3_9ANNE</name>
<dbReference type="AlphaFoldDB" id="A0AAD9N8W3"/>
<comment type="subcellular location">
    <subcellularLocation>
        <location evidence="1">Cytoplasm</location>
    </subcellularLocation>
</comment>
<gene>
    <name evidence="7" type="ORF">LSH36_147g05056</name>
</gene>
<proteinExistence type="inferred from homology"/>
<dbReference type="PANTHER" id="PTHR15913">
    <property type="entry name" value="ACID CLUSTER PROTEIN 33"/>
    <property type="match status" value="1"/>
</dbReference>
<sequence>MGELTRSQEYISFRSSVPQKKYCVDDDGEKTWTVYDAGPKTVRCPLICLPPASGRGDIYFRQMLALSAAGYRVIAVDYPVYWQLKEFCEGLKKLIDHLDLDRVHLLGSSLGGYLSQKFAEYTYLNQRVHSLVLCNSFVDTAVFQQTSSAPTFWMMPALVLKKMVMGNFDKGIVDAEIADSIDFMVQSLDSLTQQELASRLTLNCKNSYIQPQKLKDIPVTIIDVYDRCALSQNVKEEMYKCYPDAKRAHLKSGGNFPYLSRADEVNIYLQIHLKQFWETRYSAMEPEREAAQTSKQMEPQSSSVQS</sequence>
<evidence type="ECO:0000256" key="3">
    <source>
        <dbReference type="ARBA" id="ARBA00020148"/>
    </source>
</evidence>
<comment type="similarity">
    <text evidence="2">Belongs to the AB hydrolase superfamily.</text>
</comment>
<comment type="caution">
    <text evidence="7">The sequence shown here is derived from an EMBL/GenBank/DDBJ whole genome shotgun (WGS) entry which is preliminary data.</text>
</comment>
<keyword evidence="4" id="KW-0963">Cytoplasm</keyword>
<feature type="compositionally biased region" description="Polar residues" evidence="5">
    <location>
        <begin position="291"/>
        <end position="306"/>
    </location>
</feature>
<dbReference type="PANTHER" id="PTHR15913:SF0">
    <property type="entry name" value="MASPARDIN"/>
    <property type="match status" value="1"/>
</dbReference>
<evidence type="ECO:0000256" key="4">
    <source>
        <dbReference type="ARBA" id="ARBA00022490"/>
    </source>
</evidence>